<accession>A0A426SNW4</accession>
<dbReference type="GeneID" id="78119549"/>
<dbReference type="RefSeq" id="WP_126984408.1">
    <property type="nucleotide sequence ID" value="NZ_JALXWX010000024.1"/>
</dbReference>
<dbReference type="AlphaFoldDB" id="A0A426SNW4"/>
<proteinExistence type="predicted"/>
<name>A0A426SNW4_9MICO</name>
<keyword evidence="2" id="KW-1185">Reference proteome</keyword>
<dbReference type="SUPFAM" id="SSF52540">
    <property type="entry name" value="P-loop containing nucleoside triphosphate hydrolases"/>
    <property type="match status" value="1"/>
</dbReference>
<organism evidence="1 2">
    <name type="scientific">Brachybacterium paraconglomeratum</name>
    <dbReference type="NCBI Taxonomy" id="173362"/>
    <lineage>
        <taxon>Bacteria</taxon>
        <taxon>Bacillati</taxon>
        <taxon>Actinomycetota</taxon>
        <taxon>Actinomycetes</taxon>
        <taxon>Micrococcales</taxon>
        <taxon>Dermabacteraceae</taxon>
        <taxon>Brachybacterium</taxon>
    </lineage>
</organism>
<protein>
    <submittedName>
        <fullName evidence="1">ATP/GTP-binding protein</fullName>
    </submittedName>
</protein>
<dbReference type="Pfam" id="PF05621">
    <property type="entry name" value="TniB"/>
    <property type="match status" value="1"/>
</dbReference>
<dbReference type="InterPro" id="IPR027417">
    <property type="entry name" value="P-loop_NTPase"/>
</dbReference>
<dbReference type="InterPro" id="IPR008868">
    <property type="entry name" value="TniB"/>
</dbReference>
<gene>
    <name evidence="1" type="ORF">DS079_00695</name>
</gene>
<evidence type="ECO:0000313" key="2">
    <source>
        <dbReference type="Proteomes" id="UP000274327"/>
    </source>
</evidence>
<comment type="caution">
    <text evidence="1">The sequence shown here is derived from an EMBL/GenBank/DDBJ whole genome shotgun (WGS) entry which is preliminary data.</text>
</comment>
<dbReference type="Proteomes" id="UP000274327">
    <property type="component" value="Unassembled WGS sequence"/>
</dbReference>
<dbReference type="EMBL" id="QOCI01000001">
    <property type="protein sequence ID" value="RRR19962.1"/>
    <property type="molecule type" value="Genomic_DNA"/>
</dbReference>
<sequence length="358" mass="39564">MTPAQNRWAEWLRENEPARYNLATKQGWDAFVHAAPRAPLERLSRAELDRLGIEEREDYDDARAVWNANPTTVHTAQLARAYGVMNQVMASNQRDSDRLRGAVVIDAAPALGKTTIATRYARDLHRKILRRHGPRTPEGHQRLPVVYLPLSAGTTLKGLNQKLLRFYGHPAANRSTRTELGSLAVDCVQACRTQLIIIDDLHFIDFKHRNGHEVSNHLKGLANEMPVTFMYVGVRLREKKSFDEGLLGEDAVYAQTSRRATRCDIAPFTHATTAGARAWSALLAALEAHVILADAHPGMLTDHAKLLAGRTQGCIGSLTNLLDRVCYLAIATGTETITRELIAQVTIDNAAELSASTA</sequence>
<reference evidence="1 2" key="1">
    <citation type="submission" date="2018-07" db="EMBL/GenBank/DDBJ databases">
        <title>Brachybacteriurn paraconglorneratum KCTC 9916.</title>
        <authorList>
            <person name="Li Y."/>
        </authorList>
    </citation>
    <scope>NUCLEOTIDE SEQUENCE [LARGE SCALE GENOMIC DNA]</scope>
    <source>
        <strain evidence="1 2">KCTC 9916</strain>
    </source>
</reference>
<evidence type="ECO:0000313" key="1">
    <source>
        <dbReference type="EMBL" id="RRR19962.1"/>
    </source>
</evidence>